<proteinExistence type="predicted"/>
<dbReference type="InterPro" id="IPR035897">
    <property type="entry name" value="Toll_tir_struct_dom_sf"/>
</dbReference>
<dbReference type="GO" id="GO:0007165">
    <property type="term" value="P:signal transduction"/>
    <property type="evidence" value="ECO:0007669"/>
    <property type="project" value="InterPro"/>
</dbReference>
<dbReference type="EMBL" id="CP017147">
    <property type="protein sequence ID" value="AOO82984.1"/>
    <property type="molecule type" value="Genomic_DNA"/>
</dbReference>
<evidence type="ECO:0000256" key="1">
    <source>
        <dbReference type="SAM" id="MobiDB-lite"/>
    </source>
</evidence>
<evidence type="ECO:0000259" key="2">
    <source>
        <dbReference type="PROSITE" id="PS50104"/>
    </source>
</evidence>
<keyword evidence="4" id="KW-1185">Reference proteome</keyword>
<reference evidence="3 4" key="1">
    <citation type="journal article" date="2015" name="Antonie Van Leeuwenhoek">
        <title>Bosea vaviloviae sp. nov., a new species of slow-growing rhizobia isolated from nodules of the relict species Vavilovia formosa (Stev.) Fed.</title>
        <authorList>
            <person name="Safronova V.I."/>
            <person name="Kuznetsova I.G."/>
            <person name="Sazanova A.L."/>
            <person name="Kimeklis A.K."/>
            <person name="Belimov A.A."/>
            <person name="Andronov E.E."/>
            <person name="Pinaev A.G."/>
            <person name="Chizhevskaya E.P."/>
            <person name="Pukhaev A.R."/>
            <person name="Popov K.P."/>
            <person name="Willems A."/>
            <person name="Tikhonovich I.A."/>
        </authorList>
    </citation>
    <scope>NUCLEOTIDE SEQUENCE [LARGE SCALE GENOMIC DNA]</scope>
    <source>
        <strain evidence="3 4">Vaf18</strain>
    </source>
</reference>
<dbReference type="Gene3D" id="3.40.50.10140">
    <property type="entry name" value="Toll/interleukin-1 receptor homology (TIR) domain"/>
    <property type="match status" value="1"/>
</dbReference>
<dbReference type="PROSITE" id="PS50104">
    <property type="entry name" value="TIR"/>
    <property type="match status" value="1"/>
</dbReference>
<dbReference type="InterPro" id="IPR000157">
    <property type="entry name" value="TIR_dom"/>
</dbReference>
<gene>
    <name evidence="3" type="ORF">BHK69_23325</name>
</gene>
<dbReference type="Proteomes" id="UP000094969">
    <property type="component" value="Chromosome"/>
</dbReference>
<accession>A0A1D7U6M1</accession>
<sequence>MERFDARHGGDLKAQGLDMTDFFISYTGVDREWAEWIAYILEEAGFSTVVQAWDFRPGSNFVLAMQKASETAERTVMVLSPDYLKSEMAAPEWASAFARDPQGLERKLLPIMVRACEPQGLLKAIVQVRIVGMDEDASRQAILSGVNRTRAKPSQRPSFPGAASASEHKHFPGPEIAPTRAPRPLLPRLGVAPTDADRRRFAKRAFASIRATFERNLNQVVEEGNGRLDFDVTDATATDFRAELYLDGGTKGQCRVWLGGMMGENNICFAEGRTSGDACNEILAPSLSGELSLSATMSMGHTDFERRTDMKKLTPEQAADYLWERFTRAFRSK</sequence>
<protein>
    <recommendedName>
        <fullName evidence="2">TIR domain-containing protein</fullName>
    </recommendedName>
</protein>
<evidence type="ECO:0000313" key="4">
    <source>
        <dbReference type="Proteomes" id="UP000094969"/>
    </source>
</evidence>
<feature type="region of interest" description="Disordered" evidence="1">
    <location>
        <begin position="147"/>
        <end position="169"/>
    </location>
</feature>
<feature type="domain" description="TIR" evidence="2">
    <location>
        <begin position="18"/>
        <end position="142"/>
    </location>
</feature>
<name>A0A1D7U6M1_9HYPH</name>
<dbReference type="KEGG" id="bvv:BHK69_23325"/>
<organism evidence="3 4">
    <name type="scientific">Bosea vaviloviae</name>
    <dbReference type="NCBI Taxonomy" id="1526658"/>
    <lineage>
        <taxon>Bacteria</taxon>
        <taxon>Pseudomonadati</taxon>
        <taxon>Pseudomonadota</taxon>
        <taxon>Alphaproteobacteria</taxon>
        <taxon>Hyphomicrobiales</taxon>
        <taxon>Boseaceae</taxon>
        <taxon>Bosea</taxon>
    </lineage>
</organism>
<dbReference type="STRING" id="1526658.BHK69_23325"/>
<dbReference type="SMART" id="SM00255">
    <property type="entry name" value="TIR"/>
    <property type="match status" value="1"/>
</dbReference>
<dbReference type="SUPFAM" id="SSF52200">
    <property type="entry name" value="Toll/Interleukin receptor TIR domain"/>
    <property type="match status" value="1"/>
</dbReference>
<dbReference type="AlphaFoldDB" id="A0A1D7U6M1"/>
<dbReference type="Pfam" id="PF13676">
    <property type="entry name" value="TIR_2"/>
    <property type="match status" value="1"/>
</dbReference>
<dbReference type="OrthoDB" id="1426235at2"/>
<dbReference type="RefSeq" id="WP_069692186.1">
    <property type="nucleotide sequence ID" value="NZ_CP017147.1"/>
</dbReference>
<evidence type="ECO:0000313" key="3">
    <source>
        <dbReference type="EMBL" id="AOO82984.1"/>
    </source>
</evidence>